<proteinExistence type="predicted"/>
<comment type="caution">
    <text evidence="3">The sequence shown here is derived from an EMBL/GenBank/DDBJ whole genome shotgun (WGS) entry which is preliminary data.</text>
</comment>
<dbReference type="GO" id="GO:0004177">
    <property type="term" value="F:aminopeptidase activity"/>
    <property type="evidence" value="ECO:0007669"/>
    <property type="project" value="UniProtKB-KW"/>
</dbReference>
<protein>
    <submittedName>
        <fullName evidence="3">Dipeptidyl aminopeptidase/acylaminoacyl peptidase</fullName>
    </submittedName>
</protein>
<evidence type="ECO:0000259" key="2">
    <source>
        <dbReference type="Pfam" id="PF00326"/>
    </source>
</evidence>
<dbReference type="AlphaFoldDB" id="A0A840EPD9"/>
<dbReference type="Pfam" id="PF00326">
    <property type="entry name" value="Peptidase_S9"/>
    <property type="match status" value="1"/>
</dbReference>
<evidence type="ECO:0000256" key="1">
    <source>
        <dbReference type="ARBA" id="ARBA00022801"/>
    </source>
</evidence>
<dbReference type="GO" id="GO:0006508">
    <property type="term" value="P:proteolysis"/>
    <property type="evidence" value="ECO:0007669"/>
    <property type="project" value="InterPro"/>
</dbReference>
<keyword evidence="1" id="KW-0378">Hydrolase</keyword>
<dbReference type="Proteomes" id="UP000553034">
    <property type="component" value="Unassembled WGS sequence"/>
</dbReference>
<keyword evidence="3" id="KW-0031">Aminopeptidase</keyword>
<keyword evidence="4" id="KW-1185">Reference proteome</keyword>
<dbReference type="SUPFAM" id="SSF82171">
    <property type="entry name" value="DPP6 N-terminal domain-like"/>
    <property type="match status" value="1"/>
</dbReference>
<dbReference type="EMBL" id="JACIFO010000014">
    <property type="protein sequence ID" value="MBB4120008.1"/>
    <property type="molecule type" value="Genomic_DNA"/>
</dbReference>
<dbReference type="SUPFAM" id="SSF53474">
    <property type="entry name" value="alpha/beta-Hydrolases"/>
    <property type="match status" value="1"/>
</dbReference>
<evidence type="ECO:0000313" key="3">
    <source>
        <dbReference type="EMBL" id="MBB4120008.1"/>
    </source>
</evidence>
<dbReference type="Gene3D" id="3.40.50.1820">
    <property type="entry name" value="alpha/beta hydrolase"/>
    <property type="match status" value="1"/>
</dbReference>
<sequence length="852" mass="98614">MKCKIKILLITFSLFLYFGNISLYGQVQKYSVEKDSLWENLYLLGVSKDNKWIHYSTHHFIGDNEVTSIKHIETGKTLDFSGGYWGSFNDKWFCIRSGSDSLLMVDLLKKSVDTINRVKSYHLSTSSNHLLVQTLSDTLELRNLVTKQSYKLDKSLTYSLNPTNEVLAVVLHKNGRESLFIYDLNTLKGHKIMSGKNSSFQRLTWNATGEKLGVLYNSKDKKAHHLAYYNLKEGTIEHLTSDAFSKINDEIEITNGKLSISDLGDKVFFYAVPKRGKKNTTPGVEVWDTSDPLIHSRKKYENTGEFGPWLYVWCPKSNKVIPLGTEEFPKVVFNPNYQYALNFNVISNEPKFHYYPFIDIYALDTETAEKELIVKKQYPGIGYVHFSPTGNYFVYFKEKNWWLYNLKEKKHINLTQDLDAGFYKEGQYDYNNPQPYGLAGWSENDSEVFVYDRYDVWKISVNGTRKEKLTKGRESNTVFRIVTGNNDKKIRYDYIGFDTFTIDSKDGLLLSATNTKNLRSGFYQWKDTDNIREIVFKDRRLTNLFQLGTDSFIFKEQSLTIPSSVVYKNLKKKSSKTVFLSNTQWNQYNWPKKELIYYDTEIADSLKGVLIYPVNYNPEKKYPMIVSIYEEQSSYLHKFTPPSLFNENGFNSMNYALDDYFVLLPDIYYEKGKPGISALKCVEKAVKKVLETVPVDKKRIGLIGHSFGGYETAFIVTQTDLFAAAVSGAGIFNLLSFYFDIYKMTGHSEIIRVENNGLFRMQKSYFEDSETFMENSPLHNMAGVNTPLLIWAGKEDTNVNPNQSLQGYLALRRLRKPAKLIYYTGESHTLSINKNKKDLSKRIKNWFDTYLK</sequence>
<accession>A0A840EPD9</accession>
<dbReference type="PANTHER" id="PTHR42776">
    <property type="entry name" value="SERINE PEPTIDASE S9 FAMILY MEMBER"/>
    <property type="match status" value="1"/>
</dbReference>
<organism evidence="3 4">
    <name type="scientific">Mesonia hippocampi</name>
    <dbReference type="NCBI Taxonomy" id="1628250"/>
    <lineage>
        <taxon>Bacteria</taxon>
        <taxon>Pseudomonadati</taxon>
        <taxon>Bacteroidota</taxon>
        <taxon>Flavobacteriia</taxon>
        <taxon>Flavobacteriales</taxon>
        <taxon>Flavobacteriaceae</taxon>
        <taxon>Mesonia</taxon>
    </lineage>
</organism>
<dbReference type="GO" id="GO:0004252">
    <property type="term" value="F:serine-type endopeptidase activity"/>
    <property type="evidence" value="ECO:0007669"/>
    <property type="project" value="TreeGrafter"/>
</dbReference>
<dbReference type="PANTHER" id="PTHR42776:SF27">
    <property type="entry name" value="DIPEPTIDYL PEPTIDASE FAMILY MEMBER 6"/>
    <property type="match status" value="1"/>
</dbReference>
<feature type="domain" description="Peptidase S9 prolyl oligopeptidase catalytic" evidence="2">
    <location>
        <begin position="684"/>
        <end position="852"/>
    </location>
</feature>
<dbReference type="InterPro" id="IPR029058">
    <property type="entry name" value="AB_hydrolase_fold"/>
</dbReference>
<gene>
    <name evidence="3" type="ORF">GGR32_002320</name>
</gene>
<name>A0A840EPD9_9FLAO</name>
<dbReference type="InterPro" id="IPR001375">
    <property type="entry name" value="Peptidase_S9_cat"/>
</dbReference>
<evidence type="ECO:0000313" key="4">
    <source>
        <dbReference type="Proteomes" id="UP000553034"/>
    </source>
</evidence>
<dbReference type="RefSeq" id="WP_183478343.1">
    <property type="nucleotide sequence ID" value="NZ_JACIFO010000014.1"/>
</dbReference>
<keyword evidence="3" id="KW-0645">Protease</keyword>
<reference evidence="3 4" key="1">
    <citation type="submission" date="2020-08" db="EMBL/GenBank/DDBJ databases">
        <title>Genomic Encyclopedia of Type Strains, Phase IV (KMG-IV): sequencing the most valuable type-strain genomes for metagenomic binning, comparative biology and taxonomic classification.</title>
        <authorList>
            <person name="Goeker M."/>
        </authorList>
    </citation>
    <scope>NUCLEOTIDE SEQUENCE [LARGE SCALE GENOMIC DNA]</scope>
    <source>
        <strain evidence="3 4">DSM 29568</strain>
    </source>
</reference>